<dbReference type="Proteomes" id="UP000024284">
    <property type="component" value="Unassembled WGS sequence"/>
</dbReference>
<dbReference type="InterPro" id="IPR002081">
    <property type="entry name" value="Cryptochrome/DNA_photolyase_1"/>
</dbReference>
<dbReference type="PROSITE" id="PS00691">
    <property type="entry name" value="DNA_PHOTOLYASES_1_2"/>
    <property type="match status" value="1"/>
</dbReference>
<sequence length="458" mass="52448">MADPVILWFRQDLRLSDQAALAAALGEGPVIPVYILDDDAPRQWKMGAAQRWWLHYSLKSLDKNLRERGSRLILRRGDCAEELQQLARETCSQRVHALAHYEPWWRNAEKAVGQRLDLQLHDGGLLLPPGCVRTSGGDLYQIYTPFMRATMLHMPPSKPSPTPSRIDSPSRWPHSDSLDEWDLLPSRPNWAEAFANDWMPGEAGARDRVSSFLDEAGDYDLARNLPSAEGTSRLSPHLHFGEVSPAYVWHRISGVPGDPTTFLKELIWRDYAHTQIWALPAYGSKNARSVFDQMPWRDLREAKGDFIAWKKGRTGYPIVDAGMRQLWTTGWMHNRVRMIVASFLIKHLLIDWRHGAQWFWDTLVDADYANNSVNWQWVAGSGVDANMFSRIMAPLTQSPKFEAADYIRQWVPELAHLDDKVIHDPDSYDVRPSAYPPKRIGHREARERALAAYQQSRG</sequence>
<dbReference type="InterPro" id="IPR014729">
    <property type="entry name" value="Rossmann-like_a/b/a_fold"/>
</dbReference>
<dbReference type="RefSeq" id="WP_037468573.1">
    <property type="nucleotide sequence ID" value="NZ_BCZD01000014.1"/>
</dbReference>
<dbReference type="PATRIC" id="fig|1219045.3.peg.3571"/>
<dbReference type="EMBL" id="JFZA02000056">
    <property type="protein sequence ID" value="KFG88681.1"/>
    <property type="molecule type" value="Genomic_DNA"/>
</dbReference>
<evidence type="ECO:0000256" key="1">
    <source>
        <dbReference type="ARBA" id="ARBA00001932"/>
    </source>
</evidence>
<evidence type="ECO:0000256" key="6">
    <source>
        <dbReference type="PIRSR" id="PIRSR602081-2"/>
    </source>
</evidence>
<gene>
    <name evidence="9" type="primary">phrB</name>
    <name evidence="9" type="ORF">BV98_003517</name>
</gene>
<dbReference type="PROSITE" id="PS00394">
    <property type="entry name" value="DNA_PHOTOLYASES_1_1"/>
    <property type="match status" value="1"/>
</dbReference>
<dbReference type="GO" id="GO:0003904">
    <property type="term" value="F:deoxyribodipyrimidine photo-lyase activity"/>
    <property type="evidence" value="ECO:0007669"/>
    <property type="project" value="UniProtKB-EC"/>
</dbReference>
<dbReference type="InterPro" id="IPR018394">
    <property type="entry name" value="DNA_photolyase_1_CS_C"/>
</dbReference>
<comment type="cofactor">
    <cofactor evidence="1">
        <name>(6R)-5,10-methylene-5,6,7,8-tetrahydrofolate</name>
        <dbReference type="ChEBI" id="CHEBI:15636"/>
    </cofactor>
</comment>
<feature type="site" description="Electron transfer via tryptophanyl radical" evidence="6">
    <location>
        <position position="375"/>
    </location>
</feature>
<feature type="domain" description="Photolyase/cryptochrome alpha/beta" evidence="8">
    <location>
        <begin position="3"/>
        <end position="126"/>
    </location>
</feature>
<dbReference type="AlphaFoldDB" id="A0A086P5L3"/>
<dbReference type="GO" id="GO:0006950">
    <property type="term" value="P:response to stress"/>
    <property type="evidence" value="ECO:0007669"/>
    <property type="project" value="UniProtKB-ARBA"/>
</dbReference>
<dbReference type="PROSITE" id="PS51645">
    <property type="entry name" value="PHR_CRY_ALPHA_BETA"/>
    <property type="match status" value="1"/>
</dbReference>
<dbReference type="SUPFAM" id="SSF52425">
    <property type="entry name" value="Cryptochrome/photolyase, N-terminal domain"/>
    <property type="match status" value="1"/>
</dbReference>
<feature type="binding site" evidence="5">
    <location>
        <begin position="365"/>
        <end position="367"/>
    </location>
    <ligand>
        <name>FAD</name>
        <dbReference type="ChEBI" id="CHEBI:57692"/>
    </ligand>
</feature>
<dbReference type="InterPro" id="IPR006050">
    <property type="entry name" value="DNA_photolyase_N"/>
</dbReference>
<dbReference type="GO" id="GO:0006139">
    <property type="term" value="P:nucleobase-containing compound metabolic process"/>
    <property type="evidence" value="ECO:0007669"/>
    <property type="project" value="UniProtKB-ARBA"/>
</dbReference>
<keyword evidence="2 5" id="KW-0285">Flavoprotein</keyword>
<dbReference type="PANTHER" id="PTHR11455:SF9">
    <property type="entry name" value="CRYPTOCHROME CIRCADIAN CLOCK 5 ISOFORM X1"/>
    <property type="match status" value="1"/>
</dbReference>
<evidence type="ECO:0000256" key="3">
    <source>
        <dbReference type="ARBA" id="ARBA00022827"/>
    </source>
</evidence>
<feature type="binding site" evidence="5">
    <location>
        <position position="219"/>
    </location>
    <ligand>
        <name>FAD</name>
        <dbReference type="ChEBI" id="CHEBI:57692"/>
    </ligand>
</feature>
<proteinExistence type="inferred from homology"/>
<reference evidence="9" key="1">
    <citation type="submission" date="2014-08" db="EMBL/GenBank/DDBJ databases">
        <title>Draft genome sequences of Sphingobium herbicidovorans.</title>
        <authorList>
            <person name="Gan H.M."/>
            <person name="Gan H.Y."/>
            <person name="Savka M.A."/>
        </authorList>
    </citation>
    <scope>NUCLEOTIDE SEQUENCE [LARGE SCALE GENOMIC DNA]</scope>
    <source>
        <strain evidence="9">NBRC 16415</strain>
    </source>
</reference>
<evidence type="ECO:0000256" key="4">
    <source>
        <dbReference type="ARBA" id="ARBA00022991"/>
    </source>
</evidence>
<protein>
    <submittedName>
        <fullName evidence="9">Deoxyribodipyrimidine photo-lyase</fullName>
        <ecNumber evidence="9">4.1.99.3</ecNumber>
    </submittedName>
</protein>
<evidence type="ECO:0000256" key="7">
    <source>
        <dbReference type="RuleBase" id="RU004182"/>
    </source>
</evidence>
<dbReference type="Gene3D" id="1.25.40.80">
    <property type="match status" value="1"/>
</dbReference>
<dbReference type="GO" id="GO:0003677">
    <property type="term" value="F:DNA binding"/>
    <property type="evidence" value="ECO:0007669"/>
    <property type="project" value="TreeGrafter"/>
</dbReference>
<dbReference type="InterPro" id="IPR036134">
    <property type="entry name" value="Crypto/Photolyase_FAD-like_sf"/>
</dbReference>
<dbReference type="EC" id="4.1.99.3" evidence="9"/>
<dbReference type="eggNOG" id="COG0415">
    <property type="taxonomic scope" value="Bacteria"/>
</dbReference>
<dbReference type="SUPFAM" id="SSF48173">
    <property type="entry name" value="Cryptochrome/photolyase FAD-binding domain"/>
    <property type="match status" value="1"/>
</dbReference>
<feature type="site" description="Electron transfer via tryptophanyl radical" evidence="6">
    <location>
        <position position="296"/>
    </location>
</feature>
<dbReference type="InterPro" id="IPR005101">
    <property type="entry name" value="Cryptochr/Photolyase_FAD-bd"/>
</dbReference>
<evidence type="ECO:0000259" key="8">
    <source>
        <dbReference type="PROSITE" id="PS51645"/>
    </source>
</evidence>
<dbReference type="InterPro" id="IPR036155">
    <property type="entry name" value="Crypto/Photolyase_N_sf"/>
</dbReference>
<dbReference type="Pfam" id="PF00875">
    <property type="entry name" value="DNA_photolyase"/>
    <property type="match status" value="1"/>
</dbReference>
<keyword evidence="9" id="KW-0456">Lyase</keyword>
<evidence type="ECO:0000256" key="5">
    <source>
        <dbReference type="PIRSR" id="PIRSR602081-1"/>
    </source>
</evidence>
<dbReference type="STRING" id="76947.GCA_002080435_00248"/>
<feature type="binding site" evidence="5">
    <location>
        <begin position="231"/>
        <end position="235"/>
    </location>
    <ligand>
        <name>FAD</name>
        <dbReference type="ChEBI" id="CHEBI:57692"/>
    </ligand>
</feature>
<keyword evidence="4 7" id="KW-0157">Chromophore</keyword>
<accession>A0A086P5L3</accession>
<dbReference type="Pfam" id="PF03441">
    <property type="entry name" value="FAD_binding_7"/>
    <property type="match status" value="1"/>
</dbReference>
<comment type="similarity">
    <text evidence="7">Belongs to the DNA photolyase family.</text>
</comment>
<dbReference type="Gene3D" id="1.10.579.10">
    <property type="entry name" value="DNA Cyclobutane Dipyrimidine Photolyase, subunit A, domain 3"/>
    <property type="match status" value="1"/>
</dbReference>
<keyword evidence="10" id="KW-1185">Reference proteome</keyword>
<name>A0A086P5L3_SPHHM</name>
<comment type="caution">
    <text evidence="9">The sequence shown here is derived from an EMBL/GenBank/DDBJ whole genome shotgun (WGS) entry which is preliminary data.</text>
</comment>
<organism evidence="9 10">
    <name type="scientific">Sphingobium herbicidovorans (strain ATCC 700291 / DSM 11019 / CCUG 56400 / KCTC 2939 / LMG 18315 / NBRC 16415 / MH)</name>
    <name type="common">Sphingomonas herbicidovorans</name>
    <dbReference type="NCBI Taxonomy" id="1219045"/>
    <lineage>
        <taxon>Bacteria</taxon>
        <taxon>Pseudomonadati</taxon>
        <taxon>Pseudomonadota</taxon>
        <taxon>Alphaproteobacteria</taxon>
        <taxon>Sphingomonadales</taxon>
        <taxon>Sphingomonadaceae</taxon>
        <taxon>Sphingobium</taxon>
    </lineage>
</organism>
<dbReference type="GO" id="GO:0009416">
    <property type="term" value="P:response to light stimulus"/>
    <property type="evidence" value="ECO:0007669"/>
    <property type="project" value="TreeGrafter"/>
</dbReference>
<dbReference type="PRINTS" id="PR00147">
    <property type="entry name" value="DNAPHOTLYASE"/>
</dbReference>
<dbReference type="GO" id="GO:0071949">
    <property type="term" value="F:FAD binding"/>
    <property type="evidence" value="ECO:0007669"/>
    <property type="project" value="TreeGrafter"/>
</dbReference>
<keyword evidence="3 5" id="KW-0274">FAD</keyword>
<dbReference type="PANTHER" id="PTHR11455">
    <property type="entry name" value="CRYPTOCHROME"/>
    <property type="match status" value="1"/>
</dbReference>
<evidence type="ECO:0000313" key="10">
    <source>
        <dbReference type="Proteomes" id="UP000024284"/>
    </source>
</evidence>
<feature type="binding site" evidence="5">
    <location>
        <position position="262"/>
    </location>
    <ligand>
        <name>FAD</name>
        <dbReference type="ChEBI" id="CHEBI:57692"/>
    </ligand>
</feature>
<comment type="cofactor">
    <cofactor evidence="5">
        <name>FAD</name>
        <dbReference type="ChEBI" id="CHEBI:57692"/>
    </cofactor>
    <text evidence="5">Binds 1 FAD per subunit.</text>
</comment>
<dbReference type="Gene3D" id="3.40.50.620">
    <property type="entry name" value="HUPs"/>
    <property type="match status" value="1"/>
</dbReference>
<evidence type="ECO:0000256" key="2">
    <source>
        <dbReference type="ARBA" id="ARBA00022630"/>
    </source>
</evidence>
<dbReference type="OrthoDB" id="9772484at2"/>
<evidence type="ECO:0000313" key="9">
    <source>
        <dbReference type="EMBL" id="KFG88681.1"/>
    </source>
</evidence>
<feature type="site" description="Electron transfer via tryptophanyl radical" evidence="6">
    <location>
        <position position="352"/>
    </location>
</feature>